<comment type="caution">
    <text evidence="1">The sequence shown here is derived from an EMBL/GenBank/DDBJ whole genome shotgun (WGS) entry which is preliminary data.</text>
</comment>
<sequence length="335" mass="35660">MAKVIEVDPEGLRSWIASAKRTLTIESEAMAKLIQALDGPLGRAFGEAVRLIKQGSGRVVMSGMGKSGHIARKIAATLASTGTPSFFVHPAEASHGDLGMVGRDDIIIMISNSGETAELRAMLDYAKRFHVKLIGISSRAESTLCRHADVALCLPDAREACPIGMAPTTSTMLQLAMGDALALALLEDRGFNAAQFKTFHPGGLLGAALTHVNDFMHKADKLPLAAPATPMTEALVTMTEKSFGCLGIVDDKSGELIGIVTDGDLRRHMSRDLIDLTVAEVMTHGPRTIAADTLASEALDLLNAGKRITSLFVVDDKNRPIGLIHVHDLLRLGVK</sequence>
<evidence type="ECO:0000313" key="2">
    <source>
        <dbReference type="Proteomes" id="UP000616151"/>
    </source>
</evidence>
<gene>
    <name evidence="1" type="ORF">JHL16_16605</name>
</gene>
<accession>A0ACC5R5Q2</accession>
<name>A0ACC5R5Q2_9HYPH</name>
<protein>
    <submittedName>
        <fullName evidence="1">KpsF/GutQ family sugar-phosphate isomerase</fullName>
    </submittedName>
</protein>
<proteinExistence type="predicted"/>
<dbReference type="Proteomes" id="UP000616151">
    <property type="component" value="Unassembled WGS sequence"/>
</dbReference>
<keyword evidence="2" id="KW-1185">Reference proteome</keyword>
<dbReference type="EMBL" id="JAENHL010000007">
    <property type="protein sequence ID" value="MBK1867980.1"/>
    <property type="molecule type" value="Genomic_DNA"/>
</dbReference>
<evidence type="ECO:0000313" key="1">
    <source>
        <dbReference type="EMBL" id="MBK1867980.1"/>
    </source>
</evidence>
<reference evidence="1" key="1">
    <citation type="submission" date="2021-01" db="EMBL/GenBank/DDBJ databases">
        <authorList>
            <person name="Sun Q."/>
        </authorList>
    </citation>
    <scope>NUCLEOTIDE SEQUENCE</scope>
    <source>
        <strain evidence="1">YIM B02566</strain>
    </source>
</reference>
<keyword evidence="1" id="KW-0413">Isomerase</keyword>
<organism evidence="1 2">
    <name type="scientific">Taklimakanibacter albus</name>
    <dbReference type="NCBI Taxonomy" id="2800327"/>
    <lineage>
        <taxon>Bacteria</taxon>
        <taxon>Pseudomonadati</taxon>
        <taxon>Pseudomonadota</taxon>
        <taxon>Alphaproteobacteria</taxon>
        <taxon>Hyphomicrobiales</taxon>
        <taxon>Aestuariivirgaceae</taxon>
        <taxon>Taklimakanibacter</taxon>
    </lineage>
</organism>